<keyword evidence="2" id="KW-0547">Nucleotide-binding</keyword>
<dbReference type="SUPFAM" id="SSF52540">
    <property type="entry name" value="P-loop containing nucleoside triphosphate hydrolases"/>
    <property type="match status" value="1"/>
</dbReference>
<dbReference type="GO" id="GO:0033063">
    <property type="term" value="C:Rad51B-Rad51C-Rad51D-XRCC2 complex"/>
    <property type="evidence" value="ECO:0007669"/>
    <property type="project" value="TreeGrafter"/>
</dbReference>
<dbReference type="CDD" id="cd01393">
    <property type="entry name" value="RecA-like"/>
    <property type="match status" value="1"/>
</dbReference>
<reference evidence="9" key="1">
    <citation type="journal article" date="2020" name="Stud. Mycol.">
        <title>101 Dothideomycetes genomes: a test case for predicting lifestyles and emergence of pathogens.</title>
        <authorList>
            <person name="Haridas S."/>
            <person name="Albert R."/>
            <person name="Binder M."/>
            <person name="Bloem J."/>
            <person name="Labutti K."/>
            <person name="Salamov A."/>
            <person name="Andreopoulos B."/>
            <person name="Baker S."/>
            <person name="Barry K."/>
            <person name="Bills G."/>
            <person name="Bluhm B."/>
            <person name="Cannon C."/>
            <person name="Castanera R."/>
            <person name="Culley D."/>
            <person name="Daum C."/>
            <person name="Ezra D."/>
            <person name="Gonzalez J."/>
            <person name="Henrissat B."/>
            <person name="Kuo A."/>
            <person name="Liang C."/>
            <person name="Lipzen A."/>
            <person name="Lutzoni F."/>
            <person name="Magnuson J."/>
            <person name="Mondo S."/>
            <person name="Nolan M."/>
            <person name="Ohm R."/>
            <person name="Pangilinan J."/>
            <person name="Park H.-J."/>
            <person name="Ramirez L."/>
            <person name="Alfaro M."/>
            <person name="Sun H."/>
            <person name="Tritt A."/>
            <person name="Yoshinaga Y."/>
            <person name="Zwiers L.-H."/>
            <person name="Turgeon B."/>
            <person name="Goodwin S."/>
            <person name="Spatafora J."/>
            <person name="Crous P."/>
            <person name="Grigoriev I."/>
        </authorList>
    </citation>
    <scope>NUCLEOTIDE SEQUENCE</scope>
    <source>
        <strain evidence="9">CBS 690.94</strain>
    </source>
</reference>
<keyword evidence="10" id="KW-1185">Reference proteome</keyword>
<dbReference type="AlphaFoldDB" id="A0A9P4P6M4"/>
<dbReference type="GO" id="GO:0000400">
    <property type="term" value="F:four-way junction DNA binding"/>
    <property type="evidence" value="ECO:0007669"/>
    <property type="project" value="TreeGrafter"/>
</dbReference>
<dbReference type="EMBL" id="MU001514">
    <property type="protein sequence ID" value="KAF2437818.1"/>
    <property type="molecule type" value="Genomic_DNA"/>
</dbReference>
<feature type="compositionally biased region" description="Polar residues" evidence="7">
    <location>
        <begin position="9"/>
        <end position="22"/>
    </location>
</feature>
<dbReference type="InterPro" id="IPR027417">
    <property type="entry name" value="P-loop_NTPase"/>
</dbReference>
<dbReference type="GO" id="GO:0008821">
    <property type="term" value="F:crossover junction DNA endonuclease activity"/>
    <property type="evidence" value="ECO:0007669"/>
    <property type="project" value="TreeGrafter"/>
</dbReference>
<evidence type="ECO:0000313" key="10">
    <source>
        <dbReference type="Proteomes" id="UP000799764"/>
    </source>
</evidence>
<evidence type="ECO:0000256" key="4">
    <source>
        <dbReference type="ARBA" id="ARBA00022840"/>
    </source>
</evidence>
<comment type="caution">
    <text evidence="9">The sequence shown here is derived from an EMBL/GenBank/DDBJ whole genome shotgun (WGS) entry which is preliminary data.</text>
</comment>
<dbReference type="SMART" id="SM00382">
    <property type="entry name" value="AAA"/>
    <property type="match status" value="1"/>
</dbReference>
<dbReference type="PANTHER" id="PTHR46239:SF1">
    <property type="entry name" value="DNA REPAIR PROTEIN RAD51 HOMOLOG 3"/>
    <property type="match status" value="1"/>
</dbReference>
<evidence type="ECO:0000313" key="9">
    <source>
        <dbReference type="EMBL" id="KAF2437818.1"/>
    </source>
</evidence>
<evidence type="ECO:0000256" key="5">
    <source>
        <dbReference type="ARBA" id="ARBA00023204"/>
    </source>
</evidence>
<keyword evidence="6" id="KW-0539">Nucleus</keyword>
<feature type="domain" description="RecA family profile 1" evidence="8">
    <location>
        <begin position="36"/>
        <end position="244"/>
    </location>
</feature>
<evidence type="ECO:0000256" key="3">
    <source>
        <dbReference type="ARBA" id="ARBA00022763"/>
    </source>
</evidence>
<feature type="region of interest" description="Disordered" evidence="7">
    <location>
        <begin position="1"/>
        <end position="22"/>
    </location>
</feature>
<dbReference type="GO" id="GO:0005657">
    <property type="term" value="C:replication fork"/>
    <property type="evidence" value="ECO:0007669"/>
    <property type="project" value="TreeGrafter"/>
</dbReference>
<keyword evidence="3" id="KW-0227">DNA damage</keyword>
<dbReference type="Proteomes" id="UP000799764">
    <property type="component" value="Unassembled WGS sequence"/>
</dbReference>
<dbReference type="InterPro" id="IPR003593">
    <property type="entry name" value="AAA+_ATPase"/>
</dbReference>
<dbReference type="PROSITE" id="PS50162">
    <property type="entry name" value="RECA_2"/>
    <property type="match status" value="1"/>
</dbReference>
<dbReference type="PANTHER" id="PTHR46239">
    <property type="entry name" value="DNA REPAIR PROTEIN RAD51 HOMOLOG 3 RAD51C"/>
    <property type="match status" value="1"/>
</dbReference>
<keyword evidence="5" id="KW-0234">DNA repair</keyword>
<gene>
    <name evidence="9" type="ORF">P171DRAFT_449578</name>
</gene>
<name>A0A9P4P6M4_9PLEO</name>
<evidence type="ECO:0000259" key="8">
    <source>
        <dbReference type="PROSITE" id="PS50162"/>
    </source>
</evidence>
<protein>
    <submittedName>
        <fullName evidence="9">P-loop containing nucleoside triphosphate hydrolase protein</fullName>
    </submittedName>
</protein>
<dbReference type="GO" id="GO:0033065">
    <property type="term" value="C:Rad51C-XRCC3 complex"/>
    <property type="evidence" value="ECO:0007669"/>
    <property type="project" value="TreeGrafter"/>
</dbReference>
<proteinExistence type="predicted"/>
<sequence length="431" mass="45779">MASRDVGFLSSSAPQSSHRLPTVSASQALETLHARGSRTVCTGLSQLDKHLAPHGLPGRAVAGGYIRGKVTEIFGPPGVGKTAFGIQAAVSALREGQKVVWFDAACAPLVPQRFTDVLLADGDPVLQASTAPPKVVGTPRTSPDEMRSHFHHYAIPTLAHLLALFMYPPSSFPPPNTSLIVIDSISTLFDNAYPRNADDRAAKNRSDQARWAAGRKFAVMNELISTLTKLAAMHDIALLLTSQTITRIRAASRALLVPAISGAEWENGISTRLVLFRDWVPGQAKWTKADAARMQKTRFAGVLKANGVGLADDGGVGTVVPFAVEKTGLRNINVAAVDIAVPVLSSEARPPKRRFAEIDEGGEEPDSDELYDWMEDDEVAAEGLLIGEAPTIADGDPAISGATAPAVSSDDGPTIASLAEEHNRVTRRPTP</sequence>
<organism evidence="9 10">
    <name type="scientific">Karstenula rhodostoma CBS 690.94</name>
    <dbReference type="NCBI Taxonomy" id="1392251"/>
    <lineage>
        <taxon>Eukaryota</taxon>
        <taxon>Fungi</taxon>
        <taxon>Dikarya</taxon>
        <taxon>Ascomycota</taxon>
        <taxon>Pezizomycotina</taxon>
        <taxon>Dothideomycetes</taxon>
        <taxon>Pleosporomycetidae</taxon>
        <taxon>Pleosporales</taxon>
        <taxon>Massarineae</taxon>
        <taxon>Didymosphaeriaceae</taxon>
        <taxon>Karstenula</taxon>
    </lineage>
</organism>
<dbReference type="InterPro" id="IPR052093">
    <property type="entry name" value="HR_Repair_Mediator"/>
</dbReference>
<dbReference type="Gene3D" id="3.40.50.300">
    <property type="entry name" value="P-loop containing nucleotide triphosphate hydrolases"/>
    <property type="match status" value="1"/>
</dbReference>
<dbReference type="InterPro" id="IPR020588">
    <property type="entry name" value="RecA_ATP-bd"/>
</dbReference>
<dbReference type="GO" id="GO:0000707">
    <property type="term" value="P:meiotic DNA recombinase assembly"/>
    <property type="evidence" value="ECO:0007669"/>
    <property type="project" value="TreeGrafter"/>
</dbReference>
<evidence type="ECO:0000256" key="6">
    <source>
        <dbReference type="ARBA" id="ARBA00023242"/>
    </source>
</evidence>
<dbReference type="GO" id="GO:0007131">
    <property type="term" value="P:reciprocal meiotic recombination"/>
    <property type="evidence" value="ECO:0007669"/>
    <property type="project" value="TreeGrafter"/>
</dbReference>
<accession>A0A9P4P6M4</accession>
<dbReference type="GO" id="GO:0005524">
    <property type="term" value="F:ATP binding"/>
    <property type="evidence" value="ECO:0007669"/>
    <property type="project" value="UniProtKB-KW"/>
</dbReference>
<dbReference type="OrthoDB" id="5957327at2759"/>
<keyword evidence="4" id="KW-0067">ATP-binding</keyword>
<dbReference type="GO" id="GO:0140664">
    <property type="term" value="F:ATP-dependent DNA damage sensor activity"/>
    <property type="evidence" value="ECO:0007669"/>
    <property type="project" value="InterPro"/>
</dbReference>
<evidence type="ECO:0000256" key="2">
    <source>
        <dbReference type="ARBA" id="ARBA00022741"/>
    </source>
</evidence>
<evidence type="ECO:0000256" key="7">
    <source>
        <dbReference type="SAM" id="MobiDB-lite"/>
    </source>
</evidence>
<evidence type="ECO:0000256" key="1">
    <source>
        <dbReference type="ARBA" id="ARBA00004123"/>
    </source>
</evidence>
<comment type="subcellular location">
    <subcellularLocation>
        <location evidence="1">Nucleus</location>
    </subcellularLocation>
</comment>
<feature type="region of interest" description="Disordered" evidence="7">
    <location>
        <begin position="391"/>
        <end position="431"/>
    </location>
</feature>
<keyword evidence="9" id="KW-0378">Hydrolase</keyword>